<dbReference type="InterPro" id="IPR021013">
    <property type="entry name" value="ATPase_Vma12"/>
</dbReference>
<reference evidence="3 4" key="1">
    <citation type="submission" date="2014-04" db="EMBL/GenBank/DDBJ databases">
        <authorList>
            <consortium name="DOE Joint Genome Institute"/>
            <person name="Kuo A."/>
            <person name="Girlanda M."/>
            <person name="Perotto S."/>
            <person name="Kohler A."/>
            <person name="Nagy L.G."/>
            <person name="Floudas D."/>
            <person name="Copeland A."/>
            <person name="Barry K.W."/>
            <person name="Cichocki N."/>
            <person name="Veneault-Fourrey C."/>
            <person name="LaButti K."/>
            <person name="Lindquist E.A."/>
            <person name="Lipzen A."/>
            <person name="Lundell T."/>
            <person name="Morin E."/>
            <person name="Murat C."/>
            <person name="Sun H."/>
            <person name="Tunlid A."/>
            <person name="Henrissat B."/>
            <person name="Grigoriev I.V."/>
            <person name="Hibbett D.S."/>
            <person name="Martin F."/>
            <person name="Nordberg H.P."/>
            <person name="Cantor M.N."/>
            <person name="Hua S.X."/>
        </authorList>
    </citation>
    <scope>NUCLEOTIDE SEQUENCE [LARGE SCALE GENOMIC DNA]</scope>
    <source>
        <strain evidence="3 4">MUT 4182</strain>
    </source>
</reference>
<feature type="transmembrane region" description="Helical" evidence="2">
    <location>
        <begin position="120"/>
        <end position="141"/>
    </location>
</feature>
<reference evidence="4" key="2">
    <citation type="submission" date="2015-01" db="EMBL/GenBank/DDBJ databases">
        <title>Evolutionary Origins and Diversification of the Mycorrhizal Mutualists.</title>
        <authorList>
            <consortium name="DOE Joint Genome Institute"/>
            <consortium name="Mycorrhizal Genomics Consortium"/>
            <person name="Kohler A."/>
            <person name="Kuo A."/>
            <person name="Nagy L.G."/>
            <person name="Floudas D."/>
            <person name="Copeland A."/>
            <person name="Barry K.W."/>
            <person name="Cichocki N."/>
            <person name="Veneault-Fourrey C."/>
            <person name="LaButti K."/>
            <person name="Lindquist E.A."/>
            <person name="Lipzen A."/>
            <person name="Lundell T."/>
            <person name="Morin E."/>
            <person name="Murat C."/>
            <person name="Riley R."/>
            <person name="Ohm R."/>
            <person name="Sun H."/>
            <person name="Tunlid A."/>
            <person name="Henrissat B."/>
            <person name="Grigoriev I.V."/>
            <person name="Hibbett D.S."/>
            <person name="Martin F."/>
        </authorList>
    </citation>
    <scope>NUCLEOTIDE SEQUENCE [LARGE SCALE GENOMIC DNA]</scope>
    <source>
        <strain evidence="4">MUT 4182</strain>
    </source>
</reference>
<keyword evidence="2" id="KW-0472">Membrane</keyword>
<dbReference type="AlphaFoldDB" id="A0A0C3QJU4"/>
<keyword evidence="4" id="KW-1185">Reference proteome</keyword>
<protein>
    <submittedName>
        <fullName evidence="3">Uncharacterized protein</fullName>
    </submittedName>
</protein>
<gene>
    <name evidence="3" type="ORF">M407DRAFT_7813</name>
</gene>
<evidence type="ECO:0000313" key="4">
    <source>
        <dbReference type="Proteomes" id="UP000054248"/>
    </source>
</evidence>
<dbReference type="OrthoDB" id="3193718at2759"/>
<dbReference type="HOGENOM" id="CLU_083084_0_0_1"/>
<proteinExistence type="predicted"/>
<dbReference type="GO" id="GO:0070072">
    <property type="term" value="P:vacuolar proton-transporting V-type ATPase complex assembly"/>
    <property type="evidence" value="ECO:0007669"/>
    <property type="project" value="InterPro"/>
</dbReference>
<accession>A0A0C3QJU4</accession>
<evidence type="ECO:0000256" key="1">
    <source>
        <dbReference type="SAM" id="MobiDB-lite"/>
    </source>
</evidence>
<dbReference type="Proteomes" id="UP000054248">
    <property type="component" value="Unassembled WGS sequence"/>
</dbReference>
<keyword evidence="2" id="KW-0812">Transmembrane</keyword>
<dbReference type="Pfam" id="PF11712">
    <property type="entry name" value="Vma12"/>
    <property type="match status" value="1"/>
</dbReference>
<name>A0A0C3QJU4_9AGAM</name>
<dbReference type="EMBL" id="KN823023">
    <property type="protein sequence ID" value="KIO26529.1"/>
    <property type="molecule type" value="Genomic_DNA"/>
</dbReference>
<sequence length="242" mass="26516">MDTSSTTVSVPAHLHAALYELNDITGLPDEIASQLNIAIKPELDDSASELRYDLLRRISQWAQSSEGRDILKERGLSSSDYSMIALLAGTVTSPSAKLPPYKPPLTPEEQAILKSKERKAISALINGFLSVIGVGVAGWWAGGSIGMRQDHKALLSVFGAIAVAITEAVLYCIWQWRYDRALQPTHKRSAKRKKIEISSETDPKMEPTPPTSAATGVEQPEEFLRRRHVQAHGDGRDNTESS</sequence>
<keyword evidence="2" id="KW-1133">Transmembrane helix</keyword>
<evidence type="ECO:0000313" key="3">
    <source>
        <dbReference type="EMBL" id="KIO26529.1"/>
    </source>
</evidence>
<feature type="compositionally biased region" description="Basic and acidic residues" evidence="1">
    <location>
        <begin position="231"/>
        <end position="242"/>
    </location>
</feature>
<organism evidence="3 4">
    <name type="scientific">Tulasnella calospora MUT 4182</name>
    <dbReference type="NCBI Taxonomy" id="1051891"/>
    <lineage>
        <taxon>Eukaryota</taxon>
        <taxon>Fungi</taxon>
        <taxon>Dikarya</taxon>
        <taxon>Basidiomycota</taxon>
        <taxon>Agaricomycotina</taxon>
        <taxon>Agaricomycetes</taxon>
        <taxon>Cantharellales</taxon>
        <taxon>Tulasnellaceae</taxon>
        <taxon>Tulasnella</taxon>
    </lineage>
</organism>
<feature type="compositionally biased region" description="Basic and acidic residues" evidence="1">
    <location>
        <begin position="195"/>
        <end position="205"/>
    </location>
</feature>
<evidence type="ECO:0000256" key="2">
    <source>
        <dbReference type="SAM" id="Phobius"/>
    </source>
</evidence>
<feature type="region of interest" description="Disordered" evidence="1">
    <location>
        <begin position="189"/>
        <end position="242"/>
    </location>
</feature>
<feature type="transmembrane region" description="Helical" evidence="2">
    <location>
        <begin position="153"/>
        <end position="174"/>
    </location>
</feature>